<evidence type="ECO:0000259" key="2">
    <source>
        <dbReference type="Pfam" id="PF20600"/>
    </source>
</evidence>
<gene>
    <name evidence="3" type="primary">bPT2</name>
    <name evidence="3" type="ORF">SPIL2461_LOCUS8821</name>
</gene>
<reference evidence="3" key="1">
    <citation type="submission" date="2021-02" db="EMBL/GenBank/DDBJ databases">
        <authorList>
            <person name="Dougan E. K."/>
            <person name="Rhodes N."/>
            <person name="Thang M."/>
            <person name="Chan C."/>
        </authorList>
    </citation>
    <scope>NUCLEOTIDE SEQUENCE</scope>
</reference>
<evidence type="ECO:0000313" key="4">
    <source>
        <dbReference type="Proteomes" id="UP000649617"/>
    </source>
</evidence>
<dbReference type="Pfam" id="PF20600">
    <property type="entry name" value="ExoX-like_C"/>
    <property type="match status" value="1"/>
</dbReference>
<protein>
    <submittedName>
        <fullName evidence="3">BPT2 protein</fullName>
    </submittedName>
</protein>
<organism evidence="3 4">
    <name type="scientific">Symbiodinium pilosum</name>
    <name type="common">Dinoflagellate</name>
    <dbReference type="NCBI Taxonomy" id="2952"/>
    <lineage>
        <taxon>Eukaryota</taxon>
        <taxon>Sar</taxon>
        <taxon>Alveolata</taxon>
        <taxon>Dinophyceae</taxon>
        <taxon>Suessiales</taxon>
        <taxon>Symbiodiniaceae</taxon>
        <taxon>Symbiodinium</taxon>
    </lineage>
</organism>
<dbReference type="EMBL" id="CAJNIZ010014725">
    <property type="protein sequence ID" value="CAE7365545.1"/>
    <property type="molecule type" value="Genomic_DNA"/>
</dbReference>
<proteinExistence type="predicted"/>
<feature type="signal peptide" evidence="1">
    <location>
        <begin position="1"/>
        <end position="30"/>
    </location>
</feature>
<keyword evidence="4" id="KW-1185">Reference proteome</keyword>
<evidence type="ECO:0000313" key="3">
    <source>
        <dbReference type="EMBL" id="CAE7365545.1"/>
    </source>
</evidence>
<evidence type="ECO:0000256" key="1">
    <source>
        <dbReference type="SAM" id="SignalP"/>
    </source>
</evidence>
<sequence length="151" mass="16521">MATYSRRAVRRLSMVAIALSFSAWAGVTFSAPGAPRDMEVTFGKHAGQMMSEIVEEDPGWCQWAIRTSEAEDCGHGLKQVAGWLMKNAPEVMEMPPKVNFGKHKGLTVSQLVEEDPGYCEWILRTAETGDAGPALAEVAAYIQKHHPGFQA</sequence>
<dbReference type="AlphaFoldDB" id="A0A812QD85"/>
<comment type="caution">
    <text evidence="3">The sequence shown here is derived from an EMBL/GenBank/DDBJ whole genome shotgun (WGS) entry which is preliminary data.</text>
</comment>
<dbReference type="Proteomes" id="UP000649617">
    <property type="component" value="Unassembled WGS sequence"/>
</dbReference>
<name>A0A812QD85_SYMPI</name>
<feature type="chain" id="PRO_5032840605" evidence="1">
    <location>
        <begin position="31"/>
        <end position="151"/>
    </location>
</feature>
<accession>A0A812QD85</accession>
<dbReference type="InterPro" id="IPR046768">
    <property type="entry name" value="ExoX-like_C"/>
</dbReference>
<feature type="domain" description="Exodeoxyribonuclease X-like C-terminal" evidence="2">
    <location>
        <begin position="99"/>
        <end position="123"/>
    </location>
</feature>
<keyword evidence="1" id="KW-0732">Signal</keyword>